<dbReference type="PANTHER" id="PTHR34580:SF3">
    <property type="entry name" value="PROTEIN PAFB"/>
    <property type="match status" value="1"/>
</dbReference>
<feature type="domain" description="WCX" evidence="2">
    <location>
        <begin position="243"/>
        <end position="318"/>
    </location>
</feature>
<dbReference type="Pfam" id="PF25583">
    <property type="entry name" value="WCX"/>
    <property type="match status" value="1"/>
</dbReference>
<dbReference type="EMBL" id="QANS01000002">
    <property type="protein sequence ID" value="PTU32286.1"/>
    <property type="molecule type" value="Genomic_DNA"/>
</dbReference>
<name>A0A2T5MI81_9GAMM</name>
<accession>A0A2T5MI81</accession>
<dbReference type="InterPro" id="IPR057727">
    <property type="entry name" value="WCX_dom"/>
</dbReference>
<proteinExistence type="predicted"/>
<protein>
    <submittedName>
        <fullName evidence="3">Transcriptional regulator</fullName>
    </submittedName>
</protein>
<keyword evidence="4" id="KW-1185">Reference proteome</keyword>
<gene>
    <name evidence="3" type="ORF">CJD38_06435</name>
</gene>
<dbReference type="PANTHER" id="PTHR34580">
    <property type="match status" value="1"/>
</dbReference>
<feature type="domain" description="WYL" evidence="1">
    <location>
        <begin position="145"/>
        <end position="211"/>
    </location>
</feature>
<dbReference type="InterPro" id="IPR036388">
    <property type="entry name" value="WH-like_DNA-bd_sf"/>
</dbReference>
<evidence type="ECO:0000313" key="3">
    <source>
        <dbReference type="EMBL" id="PTU32286.1"/>
    </source>
</evidence>
<organism evidence="3 4">
    <name type="scientific">Stenotrophobium rhamnosiphilum</name>
    <dbReference type="NCBI Taxonomy" id="2029166"/>
    <lineage>
        <taxon>Bacteria</taxon>
        <taxon>Pseudomonadati</taxon>
        <taxon>Pseudomonadota</taxon>
        <taxon>Gammaproteobacteria</taxon>
        <taxon>Nevskiales</taxon>
        <taxon>Nevskiaceae</taxon>
        <taxon>Stenotrophobium</taxon>
    </lineage>
</organism>
<dbReference type="OrthoDB" id="9807255at2"/>
<sequence>MDRTERFQRIIRKLHEKRLVTRAEIQDELEISLATFKRDLEYLRDRLEAPIIWDAEQGGYRFDQPVAAPRYALPGLWFNADEIHALLAMHSLISGMGERVLDSAVAPVLNRVEKLLDGEGNSAAEVKKRIRVISPGHRALEHDDFGQISQAVLQRKRLHIRYYARGAGETSERDVSPQRLVHYRENWYLDAWCHLRKGIRSFAVEEIQSVKTLDQAAKEVPDEELDHALGSSYGIFSGVATQVAKLRFTPERARWVKRETWHPLQKGTFDKQGRYTLELPYSDDRELVMDILRHVPEVEVIAPKPLRDKLLSRLKAYLSENKVISD</sequence>
<dbReference type="AlphaFoldDB" id="A0A2T5MI81"/>
<evidence type="ECO:0000313" key="4">
    <source>
        <dbReference type="Proteomes" id="UP000244248"/>
    </source>
</evidence>
<dbReference type="InterPro" id="IPR026881">
    <property type="entry name" value="WYL_dom"/>
</dbReference>
<dbReference type="Proteomes" id="UP000244248">
    <property type="component" value="Unassembled WGS sequence"/>
</dbReference>
<dbReference type="Gene3D" id="1.10.10.10">
    <property type="entry name" value="Winged helix-like DNA-binding domain superfamily/Winged helix DNA-binding domain"/>
    <property type="match status" value="1"/>
</dbReference>
<evidence type="ECO:0000259" key="2">
    <source>
        <dbReference type="Pfam" id="PF25583"/>
    </source>
</evidence>
<comment type="caution">
    <text evidence="3">The sequence shown here is derived from an EMBL/GenBank/DDBJ whole genome shotgun (WGS) entry which is preliminary data.</text>
</comment>
<dbReference type="RefSeq" id="WP_107939478.1">
    <property type="nucleotide sequence ID" value="NZ_QANS01000002.1"/>
</dbReference>
<dbReference type="InterPro" id="IPR051534">
    <property type="entry name" value="CBASS_pafABC_assoc_protein"/>
</dbReference>
<evidence type="ECO:0000259" key="1">
    <source>
        <dbReference type="Pfam" id="PF13280"/>
    </source>
</evidence>
<dbReference type="PROSITE" id="PS52050">
    <property type="entry name" value="WYL"/>
    <property type="match status" value="1"/>
</dbReference>
<reference evidence="3 4" key="1">
    <citation type="submission" date="2018-04" db="EMBL/GenBank/DDBJ databases">
        <title>Novel species isolated from glacier.</title>
        <authorList>
            <person name="Liu Q."/>
            <person name="Xin Y.-H."/>
        </authorList>
    </citation>
    <scope>NUCLEOTIDE SEQUENCE [LARGE SCALE GENOMIC DNA]</scope>
    <source>
        <strain evidence="3 4">GT1R17</strain>
    </source>
</reference>
<dbReference type="Pfam" id="PF13280">
    <property type="entry name" value="WYL"/>
    <property type="match status" value="1"/>
</dbReference>